<name>A0ACC0U6Q5_9AGAM</name>
<accession>A0ACC0U6Q5</accession>
<proteinExistence type="predicted"/>
<sequence length="318" mass="35399">MNVSPPVYTAVDPNTREIPSFNSSQPLSQPGPTASVSSPQSITHSRGSQMNDDVGTIPSGPSGSRHGETGGTPHSRPNDILVDGFLAHTFSSHDAHNFLSLLLRTPNFLQHYDLSYSQGAWYFMPKAPYVQPPSRGIPIQNSPLLIDFSVATTRGTVVPQRRWTPTDEVDVRRHVESAALQLPIFFINRRGGVGFRLLDILQGRDRDLDHGDREAPLGGRTTTHIRINWPSYGDWKRQIPAKDETYSRNPITLARFMRHVGTSVDKFFNQCMASDHVADPRWRIGMQGITQSDVKIIGAVHVSSGTWMPIIQLARYVL</sequence>
<dbReference type="Proteomes" id="UP001207468">
    <property type="component" value="Unassembled WGS sequence"/>
</dbReference>
<keyword evidence="2" id="KW-1185">Reference proteome</keyword>
<comment type="caution">
    <text evidence="1">The sequence shown here is derived from an EMBL/GenBank/DDBJ whole genome shotgun (WGS) entry which is preliminary data.</text>
</comment>
<dbReference type="EMBL" id="JAGFNK010000156">
    <property type="protein sequence ID" value="KAI9463777.1"/>
    <property type="molecule type" value="Genomic_DNA"/>
</dbReference>
<gene>
    <name evidence="1" type="ORF">F5148DRAFT_194849</name>
</gene>
<reference evidence="1" key="1">
    <citation type="submission" date="2021-03" db="EMBL/GenBank/DDBJ databases">
        <title>Evolutionary priming and transition to the ectomycorrhizal habit in an iconic lineage of mushroom-forming fungi: is preadaptation a requirement?</title>
        <authorList>
            <consortium name="DOE Joint Genome Institute"/>
            <person name="Looney B.P."/>
            <person name="Miyauchi S."/>
            <person name="Morin E."/>
            <person name="Drula E."/>
            <person name="Courty P.E."/>
            <person name="Chicoki N."/>
            <person name="Fauchery L."/>
            <person name="Kohler A."/>
            <person name="Kuo A."/>
            <person name="LaButti K."/>
            <person name="Pangilinan J."/>
            <person name="Lipzen A."/>
            <person name="Riley R."/>
            <person name="Andreopoulos W."/>
            <person name="He G."/>
            <person name="Johnson J."/>
            <person name="Barry K.W."/>
            <person name="Grigoriev I.V."/>
            <person name="Nagy L."/>
            <person name="Hibbett D."/>
            <person name="Henrissat B."/>
            <person name="Matheny P.B."/>
            <person name="Labbe J."/>
            <person name="Martin A.F."/>
        </authorList>
    </citation>
    <scope>NUCLEOTIDE SEQUENCE</scope>
    <source>
        <strain evidence="1">BPL698</strain>
    </source>
</reference>
<evidence type="ECO:0000313" key="2">
    <source>
        <dbReference type="Proteomes" id="UP001207468"/>
    </source>
</evidence>
<organism evidence="1 2">
    <name type="scientific">Russula earlei</name>
    <dbReference type="NCBI Taxonomy" id="71964"/>
    <lineage>
        <taxon>Eukaryota</taxon>
        <taxon>Fungi</taxon>
        <taxon>Dikarya</taxon>
        <taxon>Basidiomycota</taxon>
        <taxon>Agaricomycotina</taxon>
        <taxon>Agaricomycetes</taxon>
        <taxon>Russulales</taxon>
        <taxon>Russulaceae</taxon>
        <taxon>Russula</taxon>
    </lineage>
</organism>
<protein>
    <submittedName>
        <fullName evidence="1">Uncharacterized protein</fullName>
    </submittedName>
</protein>
<evidence type="ECO:0000313" key="1">
    <source>
        <dbReference type="EMBL" id="KAI9463777.1"/>
    </source>
</evidence>